<proteinExistence type="predicted"/>
<dbReference type="AlphaFoldDB" id="A0A6V8R0J7"/>
<protein>
    <submittedName>
        <fullName evidence="2">Uncharacterized protein</fullName>
    </submittedName>
</protein>
<keyword evidence="1" id="KW-0732">Signal</keyword>
<sequence>MKTATVLLALVAAAFAAPTNVEEPTLAKRGCAAGDICISGTCYVWSCGPVGCSVGGSLVNMDHEMNEEDKLEY</sequence>
<comment type="caution">
    <text evidence="2">The sequence shown here is derived from an EMBL/GenBank/DDBJ whole genome shotgun (WGS) entry which is preliminary data.</text>
</comment>
<reference evidence="2 3" key="1">
    <citation type="submission" date="2020-07" db="EMBL/GenBank/DDBJ databases">
        <title>Trichoderma asperellum IC-1 whole genome shotgun sequence.</title>
        <authorList>
            <person name="Kanamasa S."/>
            <person name="Takahashi H."/>
        </authorList>
    </citation>
    <scope>NUCLEOTIDE SEQUENCE [LARGE SCALE GENOMIC DNA]</scope>
    <source>
        <strain evidence="2 3">IC-1</strain>
    </source>
</reference>
<evidence type="ECO:0000256" key="1">
    <source>
        <dbReference type="SAM" id="SignalP"/>
    </source>
</evidence>
<organism evidence="2 3">
    <name type="scientific">Trichoderma asperellum</name>
    <name type="common">Filamentous fungus</name>
    <dbReference type="NCBI Taxonomy" id="101201"/>
    <lineage>
        <taxon>Eukaryota</taxon>
        <taxon>Fungi</taxon>
        <taxon>Dikarya</taxon>
        <taxon>Ascomycota</taxon>
        <taxon>Pezizomycotina</taxon>
        <taxon>Sordariomycetes</taxon>
        <taxon>Hypocreomycetidae</taxon>
        <taxon>Hypocreales</taxon>
        <taxon>Hypocreaceae</taxon>
        <taxon>Trichoderma</taxon>
    </lineage>
</organism>
<evidence type="ECO:0000313" key="3">
    <source>
        <dbReference type="Proteomes" id="UP000517252"/>
    </source>
</evidence>
<feature type="signal peptide" evidence="1">
    <location>
        <begin position="1"/>
        <end position="16"/>
    </location>
</feature>
<feature type="chain" id="PRO_5027676224" evidence="1">
    <location>
        <begin position="17"/>
        <end position="73"/>
    </location>
</feature>
<dbReference type="Proteomes" id="UP000517252">
    <property type="component" value="Unassembled WGS sequence"/>
</dbReference>
<evidence type="ECO:0000313" key="2">
    <source>
        <dbReference type="EMBL" id="GFP58517.1"/>
    </source>
</evidence>
<name>A0A6V8R0J7_TRIAP</name>
<gene>
    <name evidence="2" type="ORF">TASIC1_0010032800</name>
</gene>
<dbReference type="EMBL" id="BLZH01000010">
    <property type="protein sequence ID" value="GFP58517.1"/>
    <property type="molecule type" value="Genomic_DNA"/>
</dbReference>
<accession>A0A6V8R0J7</accession>